<sequence length="355" mass="36889">MRTAAGALGIGLALMLMLLLSGLWEGVQQRITAYEDHLGADLVVVPSGTENLFADPGSVPAQAIAAVRRTRGVAAADPIRTLYLILDLSHGKAAVAAVASVPGGRGGPWRMETGRQPRTTDEVAVDASFADEHGVVVGDQLPVLGHRMRVVGLTADSAVFMTPLLFTTEAAMSQMLRAPGSTGALLLTLSPGAGPDRISATLRARGLTVRTPAQLHTAALDLATRIYGSPVRLMVAVAFAAGTLIVALVAHTRVSEQQRDLGVLKALGATPGRLRRIALGETASLTLGGAGAALLLLEVARRVLAWSFPSFPVVVTPRTLVIAGAAAAAMALLAAWLPARRLARLDPATAFRSRR</sequence>
<feature type="transmembrane region" description="Helical" evidence="8">
    <location>
        <begin position="320"/>
        <end position="339"/>
    </location>
</feature>
<evidence type="ECO:0000313" key="12">
    <source>
        <dbReference type="Proteomes" id="UP000019494"/>
    </source>
</evidence>
<keyword evidence="3" id="KW-1003">Cell membrane</keyword>
<evidence type="ECO:0000256" key="8">
    <source>
        <dbReference type="SAM" id="Phobius"/>
    </source>
</evidence>
<feature type="domain" description="ABC3 transporter permease C-terminal" evidence="9">
    <location>
        <begin position="233"/>
        <end position="347"/>
    </location>
</feature>
<protein>
    <recommendedName>
        <fullName evidence="13">ABC3 transporter permease protein domain-containing protein</fullName>
    </recommendedName>
</protein>
<dbReference type="AlphaFoldDB" id="W9GNR1"/>
<evidence type="ECO:0000256" key="3">
    <source>
        <dbReference type="ARBA" id="ARBA00022475"/>
    </source>
</evidence>
<evidence type="ECO:0000256" key="6">
    <source>
        <dbReference type="ARBA" id="ARBA00023136"/>
    </source>
</evidence>
<feature type="transmembrane region" description="Helical" evidence="8">
    <location>
        <begin position="231"/>
        <end position="250"/>
    </location>
</feature>
<evidence type="ECO:0000259" key="9">
    <source>
        <dbReference type="Pfam" id="PF02687"/>
    </source>
</evidence>
<gene>
    <name evidence="11" type="ORF">N864_23435</name>
</gene>
<dbReference type="InterPro" id="IPR025857">
    <property type="entry name" value="MacB_PCD"/>
</dbReference>
<comment type="similarity">
    <text evidence="7">Belongs to the ABC-4 integral membrane protein family.</text>
</comment>
<evidence type="ECO:0000259" key="10">
    <source>
        <dbReference type="Pfam" id="PF12704"/>
    </source>
</evidence>
<evidence type="ECO:0008006" key="13">
    <source>
        <dbReference type="Google" id="ProtNLM"/>
    </source>
</evidence>
<keyword evidence="2" id="KW-0813">Transport</keyword>
<feature type="domain" description="MacB-like periplasmic core" evidence="10">
    <location>
        <begin position="7"/>
        <end position="204"/>
    </location>
</feature>
<evidence type="ECO:0000256" key="7">
    <source>
        <dbReference type="ARBA" id="ARBA00038076"/>
    </source>
</evidence>
<dbReference type="GO" id="GO:0005886">
    <property type="term" value="C:plasma membrane"/>
    <property type="evidence" value="ECO:0007669"/>
    <property type="project" value="UniProtKB-SubCell"/>
</dbReference>
<comment type="subcellular location">
    <subcellularLocation>
        <location evidence="1">Cell membrane</location>
        <topology evidence="1">Multi-pass membrane protein</topology>
    </subcellularLocation>
</comment>
<dbReference type="EMBL" id="AWQS01000005">
    <property type="protein sequence ID" value="EWT07765.1"/>
    <property type="molecule type" value="Genomic_DNA"/>
</dbReference>
<evidence type="ECO:0000256" key="2">
    <source>
        <dbReference type="ARBA" id="ARBA00022448"/>
    </source>
</evidence>
<dbReference type="InterPro" id="IPR051125">
    <property type="entry name" value="ABC-4/HrtB_transporter"/>
</dbReference>
<evidence type="ECO:0000256" key="4">
    <source>
        <dbReference type="ARBA" id="ARBA00022692"/>
    </source>
</evidence>
<dbReference type="PANTHER" id="PTHR43738:SF1">
    <property type="entry name" value="HEMIN TRANSPORT SYSTEM PERMEASE PROTEIN HRTB-RELATED"/>
    <property type="match status" value="1"/>
</dbReference>
<name>W9GNR1_9MICO</name>
<evidence type="ECO:0000313" key="11">
    <source>
        <dbReference type="EMBL" id="EWT07765.1"/>
    </source>
</evidence>
<reference evidence="12" key="1">
    <citation type="submission" date="2013-08" db="EMBL/GenBank/DDBJ databases">
        <title>Intrasporangium oryzae NRRL B-24470.</title>
        <authorList>
            <person name="Liu H."/>
            <person name="Wang G."/>
        </authorList>
    </citation>
    <scope>NUCLEOTIDE SEQUENCE [LARGE SCALE GENOMIC DNA]</scope>
    <source>
        <strain evidence="12">Q5-1</strain>
    </source>
</reference>
<keyword evidence="6 8" id="KW-0472">Membrane</keyword>
<dbReference type="InterPro" id="IPR003838">
    <property type="entry name" value="ABC3_permease_C"/>
</dbReference>
<dbReference type="Pfam" id="PF12704">
    <property type="entry name" value="MacB_PCD"/>
    <property type="match status" value="1"/>
</dbReference>
<feature type="transmembrane region" description="Helical" evidence="8">
    <location>
        <begin position="282"/>
        <end position="300"/>
    </location>
</feature>
<evidence type="ECO:0000256" key="1">
    <source>
        <dbReference type="ARBA" id="ARBA00004651"/>
    </source>
</evidence>
<accession>W9GNR1</accession>
<keyword evidence="4 8" id="KW-0812">Transmembrane</keyword>
<dbReference type="Pfam" id="PF02687">
    <property type="entry name" value="FtsX"/>
    <property type="match status" value="1"/>
</dbReference>
<proteinExistence type="inferred from homology"/>
<keyword evidence="5 8" id="KW-1133">Transmembrane helix</keyword>
<comment type="caution">
    <text evidence="11">The sequence shown here is derived from an EMBL/GenBank/DDBJ whole genome shotgun (WGS) entry which is preliminary data.</text>
</comment>
<organism evidence="11 12">
    <name type="scientific">Intrasporangium chromatireducens Q5-1</name>
    <dbReference type="NCBI Taxonomy" id="584657"/>
    <lineage>
        <taxon>Bacteria</taxon>
        <taxon>Bacillati</taxon>
        <taxon>Actinomycetota</taxon>
        <taxon>Actinomycetes</taxon>
        <taxon>Micrococcales</taxon>
        <taxon>Intrasporangiaceae</taxon>
        <taxon>Intrasporangium</taxon>
    </lineage>
</organism>
<dbReference type="Proteomes" id="UP000019494">
    <property type="component" value="Unassembled WGS sequence"/>
</dbReference>
<keyword evidence="12" id="KW-1185">Reference proteome</keyword>
<dbReference type="PANTHER" id="PTHR43738">
    <property type="entry name" value="ABC TRANSPORTER, MEMBRANE PROTEIN"/>
    <property type="match status" value="1"/>
</dbReference>
<evidence type="ECO:0000256" key="5">
    <source>
        <dbReference type="ARBA" id="ARBA00022989"/>
    </source>
</evidence>